<evidence type="ECO:0000313" key="3">
    <source>
        <dbReference type="Proteomes" id="UP000663865"/>
    </source>
</evidence>
<evidence type="ECO:0000256" key="1">
    <source>
        <dbReference type="SAM" id="MobiDB-lite"/>
    </source>
</evidence>
<feature type="region of interest" description="Disordered" evidence="1">
    <location>
        <begin position="86"/>
        <end position="164"/>
    </location>
</feature>
<comment type="caution">
    <text evidence="2">The sequence shown here is derived from an EMBL/GenBank/DDBJ whole genome shotgun (WGS) entry which is preliminary data.</text>
</comment>
<organism evidence="2 3">
    <name type="scientific">Rotaria socialis</name>
    <dbReference type="NCBI Taxonomy" id="392032"/>
    <lineage>
        <taxon>Eukaryota</taxon>
        <taxon>Metazoa</taxon>
        <taxon>Spiralia</taxon>
        <taxon>Gnathifera</taxon>
        <taxon>Rotifera</taxon>
        <taxon>Eurotatoria</taxon>
        <taxon>Bdelloidea</taxon>
        <taxon>Philodinida</taxon>
        <taxon>Philodinidae</taxon>
        <taxon>Rotaria</taxon>
    </lineage>
</organism>
<evidence type="ECO:0000313" key="2">
    <source>
        <dbReference type="EMBL" id="CAF3421635.1"/>
    </source>
</evidence>
<dbReference type="EMBL" id="CAJNYV010001441">
    <property type="protein sequence ID" value="CAF3421635.1"/>
    <property type="molecule type" value="Genomic_DNA"/>
</dbReference>
<reference evidence="2" key="1">
    <citation type="submission" date="2021-02" db="EMBL/GenBank/DDBJ databases">
        <authorList>
            <person name="Nowell W R."/>
        </authorList>
    </citation>
    <scope>NUCLEOTIDE SEQUENCE</scope>
</reference>
<dbReference type="Proteomes" id="UP000663865">
    <property type="component" value="Unassembled WGS sequence"/>
</dbReference>
<feature type="compositionally biased region" description="Low complexity" evidence="1">
    <location>
        <begin position="151"/>
        <end position="161"/>
    </location>
</feature>
<gene>
    <name evidence="2" type="ORF">KIK155_LOCUS9995</name>
</gene>
<feature type="compositionally biased region" description="Polar residues" evidence="1">
    <location>
        <begin position="128"/>
        <end position="146"/>
    </location>
</feature>
<feature type="compositionally biased region" description="Polar residues" evidence="1">
    <location>
        <begin position="111"/>
        <end position="120"/>
    </location>
</feature>
<proteinExistence type="predicted"/>
<accession>A0A818BWD3</accession>
<sequence length="500" mass="53578">MASNYGGVGVFYSDGSEPESTTGVDVDMEEREKRVIVDKMQSACKEVQDEIVLILKEQGIADAINLHPIQLETMYQDAVFRASKRNPPISEASPAPPPGNHGVSPPPAAGRQSQSATSPPVTIASDGTILNGNDLNTNSSSPSKMGNTVKPDPAADPAADPNAGVKTVKGVPAGKVGDPIPNSAGDNVGPASNSGTGISGQGLQGLTNNFGSLFLKQGNTVQQGVAGSGIFNPFATNNVNGVINNIPFNYNNTSQSNFNNIINPSNAFNNFHNGFNPNANFNYPFNNNFNQNNNSQLVNYNVPQMGTGSNQWQAGSGYCNQGYGSASQSSQYLSVANNNMPLYVNGIPVQNQGLPVHNNNMPLPPNQPRVPLHNQQLNAPIQNQQLNVPIQNQQLNVPIQNQQQNVPIQNQQQNVPIHYQQHGNGPINSGVGFVNNNVNNTYAGLSDPNMSPDSLDIRDKYFELLEGWKINELANKSIEKCHDLESDKLPINCDFIALDT</sequence>
<feature type="compositionally biased region" description="Pro residues" evidence="1">
    <location>
        <begin position="94"/>
        <end position="108"/>
    </location>
</feature>
<dbReference type="AlphaFoldDB" id="A0A818BWD3"/>
<name>A0A818BWD3_9BILA</name>
<protein>
    <submittedName>
        <fullName evidence="2">Uncharacterized protein</fullName>
    </submittedName>
</protein>